<name>A0A1V0RPE2_9RHOB</name>
<evidence type="ECO:0000313" key="4">
    <source>
        <dbReference type="EMBL" id="ARE83591.1"/>
    </source>
</evidence>
<evidence type="ECO:0008006" key="6">
    <source>
        <dbReference type="Google" id="ProtNLM"/>
    </source>
</evidence>
<dbReference type="InterPro" id="IPR008972">
    <property type="entry name" value="Cupredoxin"/>
</dbReference>
<dbReference type="GO" id="GO:0005507">
    <property type="term" value="F:copper ion binding"/>
    <property type="evidence" value="ECO:0007669"/>
    <property type="project" value="InterPro"/>
</dbReference>
<feature type="compositionally biased region" description="Basic and acidic residues" evidence="2">
    <location>
        <begin position="2084"/>
        <end position="2097"/>
    </location>
</feature>
<evidence type="ECO:0000256" key="3">
    <source>
        <dbReference type="SAM" id="SignalP"/>
    </source>
</evidence>
<dbReference type="Proteomes" id="UP000192273">
    <property type="component" value="Chromosome"/>
</dbReference>
<sequence length="2697" mass="294598">MDRIFSNFNRFACISLSVAMLLNFPSKVLAQQGNLEKPIECSNIHDTVNQAEGAARFARTLCADIVALDQMMVYNRFGSFNPYGMIYALRRDVVSSATPVKALTADQCDMGLGIESHGTDLAPGKVRLRDCKRPRPLTLRANVGDILHIRLGNALRAEAPGFSETFCKTRADEPGMPYGAELHGLRAAVSEETVSGQLDHDEASCRPANGSPRPSADGNWPMTRGANLAIQGLTSFGLRDGQMIEAPDACKGLAAIKPGAAIDCFYMIEREGPFFMASTGAPSGGQGDGGSLTHGLFGAVMAEPSASRWYRSQVTQGAFRAVWRAAENAVRHAIRAADIDDPSRYEVVERDPISGRPLPLLNMLARVDRADAALRDEDPNAYFAKGVFEVVHSDLNAIVYREDREAGRPLAFREFSVFFHDELKTFYPRNFEELGAFGAGQLSGVRDGFAINYGASGMGDMLLANRKGIGPAANCQECLYEEFFLTSWANGDPALLEHYSDDPSNVHHSYLNDPVVFRNFHAGPKETHVFHLHAHQWFAGNDGNRGAYLDSQTVAPQQGFSYDIYGGGMEVYHRGTQGEQGWYETLGSGNRNRTVGDSIFHCHLYPHFAQGMWELWRVHDVLEDGSRKLPDGQWEPVLSLAEMGEKIKARKRPGSVDQATGRWIEPSAGLGPQNVGTPVPAIVPLPGQAWPVLPSYPMDVAKLDEEGGVSADPVSEITTFAGYPFYIAGQPGHRPPQAPMDIARALDGDMVTGDYLDGGMPRHVVTDDSTRALPFTVPQSVADRLAADPGTSNLASALADPALRQREALQSQILATALSLGDMTMKLKALTIDLLEYDGEPIERSAMAFHHNGVLPDGTALTVLAPDGSSSLFEPSDGGYPTQGGAKRFTVNGAPAKPGAPFADPCGAPSAFGQITRIDADNYSFVSGGASFPILTVSAGQPLVGGADAGDAEVSNWVEHERTDRFPNGPPTLYYMDGATARVIERGAHVFESDPFLKGLKSVEFTPDPAVIGYRRYEGSAVQVDMITNRAGWHDPQARINVLTHPADGYPGSDSYKKGGGRISPKVTASEEPFFFRALSGECIEFRHTNELPKELELDDFQVKTPTDTIGQHIHLVKFDVTASDGSSNGFNYEDGTFAPGEIAARICAAKNTASIADVSFSRSPGELLMREYSGDKGDLCAKDPKTGLWKVSEAYDHKIWTLPLSGYRELFQTTTQRWFADPILSDTRAPDDGSGIGKADRTLRTVFSHDHFGPSSIQQHGFYTALVIEPQIAQICDPGKVSCTAPRVDRELVTAGPQDVGARKVIVDLLPVDTDVLTYREFAVSIADFALLYDPRNNVPVEAVEKALQGGDTMAMKGMLTLACEARHGARAAALEASGAPSVQVDARLQDMSDICDSALAKDGTGWFGAMGDLPPAWLAAGRPGDPAHQAGLAPALLDQVTVNYHGTDYSAPDFLQLYMTDYRAKAAGHAPGPEALLASPVSPPARPESISVDHHDPYLVNYRGEPFPLRLGEDSRAGSSCALTPRVEDWVTPLLNGVTDRCEISRQKTGEPGDPANVMLSALHQDPATPIFQALDNEPLQFRLIQGAQEVQHTFTVEGMTLPRNIDQMFPSATSEREPITPRETLVRTCETNEGAASSVRMARAGRPDEYRQWAAYGANHWPAGSSQRQFWADIEAQLAQCFNADGRIAAQEIGISEHFEFRAAFLYDNNFSGLGEEVSRNRFAPGRITSVQTLLDLLRERREQLVLRTRVSDTPYHFGSQDALWNGAWGLIRVAADNRNYLAYVTLLEQVDRFIAEVEPLVRDNPDAPPPPALLRDSTRLLLAPLDEAVKRLPELSTDPQLRALPRNLGTLDAAPDQDTAATPEPLIVPLERFQDEAQRTLRALPELRQDRALKRLQLPVPERSPILRPELNQLELFFRGKTEVPDYQPVAECPRNAPNVYTAIVAIEAETVFPGQAGTNYSTSLNDPDGLFFALVDPRVLINPDMPQSVSDLDLELRTNWEAIPLSRVIDAVRRFYDKPEPLVINVNAGDCVFVTLLNALRYQDGRIPGLADGTGDARMPGITSLNVERPWEAASEEENTPHEMNADSDRSTDVVPSARLAVTLPLPILTRQSSYGRPFGNNAIWALSGIPADQRDPTLSIRDRTDRLKRPRIAEIEQFQFYAGLAYADYRYTLPTPLVASLSETLAPQTADFLGDLGRGITIPEGIAALPLAAPSGNAPTLLGNQLLQLRDQRDGAISRLRTTLEEVPQQPTPEVDPPIRVPAIDGQLRDIGRLPQGTLRQLEGRVPQMSGEARVVLPGDTLLRDSLGQLNRIPNLRPADLDRRLADIIDGFEIDRERLVPSPDSLGIIKRQLVTHFIPYAYGALPLKSFGDVIGHPTHGLIGAITVVPQNASIGDVRGRKIRFEACENRLVAPGTSIAPQLRLYDLGELQARRWLELERLPNRTIRLLCENYVIVPPAGARSAWPPMWHATLRARGPDGAGSHPIRQFTLFWQDGLNQRDRDTADIWALGGSNERLVKDCAICDDSYDWGDKGVSYLSEPFHVRLRDTNLGPVESHYNLNEKDFGTAFWKLKPTEIPTATKAPMPVLRAVAGEEVVVHVVHPGGRARQRAFATIAQDYSDLFPGFGFPRAALLAPGKAITASLTKVVEPGCYLWFDGPLHLRAGGVWGLLDVLTPAQARDPKATSCSARR</sequence>
<dbReference type="PROSITE" id="PS00080">
    <property type="entry name" value="MULTICOPPER_OXIDASE2"/>
    <property type="match status" value="1"/>
</dbReference>
<organism evidence="4 5">
    <name type="scientific">Roseovarius mucosus</name>
    <dbReference type="NCBI Taxonomy" id="215743"/>
    <lineage>
        <taxon>Bacteria</taxon>
        <taxon>Pseudomonadati</taxon>
        <taxon>Pseudomonadota</taxon>
        <taxon>Alphaproteobacteria</taxon>
        <taxon>Rhodobacterales</taxon>
        <taxon>Roseobacteraceae</taxon>
        <taxon>Roseovarius</taxon>
    </lineage>
</organism>
<keyword evidence="3" id="KW-0732">Signal</keyword>
<feature type="region of interest" description="Disordered" evidence="2">
    <location>
        <begin position="2078"/>
        <end position="2097"/>
    </location>
</feature>
<feature type="chain" id="PRO_5013205628" description="Multicopper oxidase" evidence="3">
    <location>
        <begin position="31"/>
        <end position="2697"/>
    </location>
</feature>
<dbReference type="KEGG" id="rmm:ROSMUCSMR3_02117"/>
<proteinExistence type="predicted"/>
<dbReference type="InterPro" id="IPR002355">
    <property type="entry name" value="Cu_oxidase_Cu_BS"/>
</dbReference>
<dbReference type="SUPFAM" id="SSF49503">
    <property type="entry name" value="Cupredoxins"/>
    <property type="match status" value="1"/>
</dbReference>
<evidence type="ECO:0000313" key="5">
    <source>
        <dbReference type="Proteomes" id="UP000192273"/>
    </source>
</evidence>
<keyword evidence="5" id="KW-1185">Reference proteome</keyword>
<dbReference type="Gene3D" id="2.60.40.420">
    <property type="entry name" value="Cupredoxins - blue copper proteins"/>
    <property type="match status" value="1"/>
</dbReference>
<keyword evidence="1" id="KW-0479">Metal-binding</keyword>
<accession>A0A1V0RPE2</accession>
<protein>
    <recommendedName>
        <fullName evidence="6">Multicopper oxidase</fullName>
    </recommendedName>
</protein>
<gene>
    <name evidence="4" type="ORF">ROSMUCSMR3_02117</name>
</gene>
<feature type="signal peptide" evidence="3">
    <location>
        <begin position="1"/>
        <end position="30"/>
    </location>
</feature>
<dbReference type="EMBL" id="CP020474">
    <property type="protein sequence ID" value="ARE83591.1"/>
    <property type="molecule type" value="Genomic_DNA"/>
</dbReference>
<evidence type="ECO:0000256" key="2">
    <source>
        <dbReference type="SAM" id="MobiDB-lite"/>
    </source>
</evidence>
<feature type="region of interest" description="Disordered" evidence="2">
    <location>
        <begin position="197"/>
        <end position="220"/>
    </location>
</feature>
<evidence type="ECO:0000256" key="1">
    <source>
        <dbReference type="ARBA" id="ARBA00022723"/>
    </source>
</evidence>
<reference evidence="4 5" key="1">
    <citation type="submission" date="2017-03" db="EMBL/GenBank/DDBJ databases">
        <title>Genome Sequence of Roseovarius mucosus strain SMR3 Isolated from a culture of the Diatom Skeletonema marinoi.</title>
        <authorList>
            <person name="Topel M."/>
            <person name="Pinder M."/>
            <person name="Johansson O.N."/>
            <person name="Kourtchenko O."/>
            <person name="Godhe A."/>
            <person name="Clarke A.K."/>
        </authorList>
    </citation>
    <scope>NUCLEOTIDE SEQUENCE [LARGE SCALE GENOMIC DNA]</scope>
    <source>
        <strain evidence="4 5">SMR3</strain>
    </source>
</reference>